<evidence type="ECO:0000256" key="1">
    <source>
        <dbReference type="ARBA" id="ARBA00022670"/>
    </source>
</evidence>
<evidence type="ECO:0000256" key="3">
    <source>
        <dbReference type="ARBA" id="ARBA00022807"/>
    </source>
</evidence>
<dbReference type="SUPFAM" id="SSF54001">
    <property type="entry name" value="Cysteine proteinases"/>
    <property type="match status" value="1"/>
</dbReference>
<dbReference type="AlphaFoldDB" id="A0A1S8WS70"/>
<sequence length="72" mass="7962">MARNGELLCSFSTNRSELWVSLLEKAYMKVMGGYDFPGSNSVSNLRVNVLFFPAHGLSTGFVSECQEITAPR</sequence>
<keyword evidence="7" id="KW-1185">Reference proteome</keyword>
<dbReference type="PANTHER" id="PTHR46143">
    <property type="entry name" value="CALPAIN-7"/>
    <property type="match status" value="1"/>
</dbReference>
<dbReference type="InterPro" id="IPR051297">
    <property type="entry name" value="PalB/RIM13"/>
</dbReference>
<evidence type="ECO:0000259" key="5">
    <source>
        <dbReference type="PROSITE" id="PS50203"/>
    </source>
</evidence>
<dbReference type="EMBL" id="KV895601">
    <property type="protein sequence ID" value="OON17278.1"/>
    <property type="molecule type" value="Genomic_DNA"/>
</dbReference>
<dbReference type="PANTHER" id="PTHR46143:SF1">
    <property type="entry name" value="CALPAIN-7"/>
    <property type="match status" value="1"/>
</dbReference>
<dbReference type="InterPro" id="IPR038765">
    <property type="entry name" value="Papain-like_cys_pep_sf"/>
</dbReference>
<keyword evidence="2" id="KW-0378">Hydrolase</keyword>
<gene>
    <name evidence="6" type="ORF">X801_06884</name>
</gene>
<keyword evidence="1" id="KW-0645">Protease</keyword>
<evidence type="ECO:0000256" key="2">
    <source>
        <dbReference type="ARBA" id="ARBA00022801"/>
    </source>
</evidence>
<dbReference type="PROSITE" id="PS50203">
    <property type="entry name" value="CALPAIN_CAT"/>
    <property type="match status" value="1"/>
</dbReference>
<accession>A0A1S8WS70</accession>
<reference evidence="6 7" key="1">
    <citation type="submission" date="2015-03" db="EMBL/GenBank/DDBJ databases">
        <title>Draft genome of the nematode, Opisthorchis viverrini.</title>
        <authorList>
            <person name="Mitreva M."/>
        </authorList>
    </citation>
    <scope>NUCLEOTIDE SEQUENCE [LARGE SCALE GENOMIC DNA]</scope>
    <source>
        <strain evidence="6">Khon Kaen</strain>
    </source>
</reference>
<dbReference type="GO" id="GO:0006508">
    <property type="term" value="P:proteolysis"/>
    <property type="evidence" value="ECO:0007669"/>
    <property type="project" value="UniProtKB-KW"/>
</dbReference>
<proteinExistence type="predicted"/>
<feature type="domain" description="Calpain catalytic" evidence="5">
    <location>
        <begin position="1"/>
        <end position="45"/>
    </location>
</feature>
<protein>
    <recommendedName>
        <fullName evidence="5">Calpain catalytic domain-containing protein</fullName>
    </recommendedName>
</protein>
<evidence type="ECO:0000313" key="7">
    <source>
        <dbReference type="Proteomes" id="UP000243686"/>
    </source>
</evidence>
<name>A0A1S8WS70_OPIVI</name>
<dbReference type="GO" id="GO:0004198">
    <property type="term" value="F:calcium-dependent cysteine-type endopeptidase activity"/>
    <property type="evidence" value="ECO:0007669"/>
    <property type="project" value="InterPro"/>
</dbReference>
<evidence type="ECO:0000313" key="6">
    <source>
        <dbReference type="EMBL" id="OON17278.1"/>
    </source>
</evidence>
<comment type="caution">
    <text evidence="4">Lacks conserved residue(s) required for the propagation of feature annotation.</text>
</comment>
<dbReference type="Proteomes" id="UP000243686">
    <property type="component" value="Unassembled WGS sequence"/>
</dbReference>
<organism evidence="6 7">
    <name type="scientific">Opisthorchis viverrini</name>
    <name type="common">Southeast Asian liver fluke</name>
    <dbReference type="NCBI Taxonomy" id="6198"/>
    <lineage>
        <taxon>Eukaryota</taxon>
        <taxon>Metazoa</taxon>
        <taxon>Spiralia</taxon>
        <taxon>Lophotrochozoa</taxon>
        <taxon>Platyhelminthes</taxon>
        <taxon>Trematoda</taxon>
        <taxon>Digenea</taxon>
        <taxon>Opisthorchiida</taxon>
        <taxon>Opisthorchiata</taxon>
        <taxon>Opisthorchiidae</taxon>
        <taxon>Opisthorchis</taxon>
    </lineage>
</organism>
<evidence type="ECO:0000256" key="4">
    <source>
        <dbReference type="PROSITE-ProRule" id="PRU00239"/>
    </source>
</evidence>
<keyword evidence="3" id="KW-0788">Thiol protease</keyword>
<dbReference type="InterPro" id="IPR001300">
    <property type="entry name" value="Peptidase_C2_calpain_cat"/>
</dbReference>